<dbReference type="GO" id="GO:0008276">
    <property type="term" value="F:protein methyltransferase activity"/>
    <property type="evidence" value="ECO:0007669"/>
    <property type="project" value="UniProtKB-ARBA"/>
</dbReference>
<evidence type="ECO:0000313" key="5">
    <source>
        <dbReference type="EMBL" id="EDW30765.1"/>
    </source>
</evidence>
<dbReference type="CDD" id="cd20071">
    <property type="entry name" value="SET_SMYD"/>
    <property type="match status" value="2"/>
</dbReference>
<protein>
    <submittedName>
        <fullName evidence="5">GL13396</fullName>
    </submittedName>
</protein>
<feature type="domain" description="SET" evidence="4">
    <location>
        <begin position="51"/>
        <end position="282"/>
    </location>
</feature>
<keyword evidence="6" id="KW-1185">Reference proteome</keyword>
<dbReference type="InterPro" id="IPR046341">
    <property type="entry name" value="SET_dom_sf"/>
</dbReference>
<dbReference type="SMART" id="SM00317">
    <property type="entry name" value="SET"/>
    <property type="match status" value="2"/>
</dbReference>
<keyword evidence="1" id="KW-0489">Methyltransferase</keyword>
<evidence type="ECO:0000256" key="1">
    <source>
        <dbReference type="ARBA" id="ARBA00022603"/>
    </source>
</evidence>
<dbReference type="OMA" id="NRMNTTA"/>
<feature type="domain" description="SET" evidence="4">
    <location>
        <begin position="380"/>
        <end position="612"/>
    </location>
</feature>
<dbReference type="AlphaFoldDB" id="B4H372"/>
<dbReference type="eggNOG" id="KOG2084">
    <property type="taxonomic scope" value="Eukaryota"/>
</dbReference>
<organism evidence="6">
    <name type="scientific">Drosophila persimilis</name>
    <name type="common">Fruit fly</name>
    <dbReference type="NCBI Taxonomy" id="7234"/>
    <lineage>
        <taxon>Eukaryota</taxon>
        <taxon>Metazoa</taxon>
        <taxon>Ecdysozoa</taxon>
        <taxon>Arthropoda</taxon>
        <taxon>Hexapoda</taxon>
        <taxon>Insecta</taxon>
        <taxon>Pterygota</taxon>
        <taxon>Neoptera</taxon>
        <taxon>Endopterygota</taxon>
        <taxon>Diptera</taxon>
        <taxon>Brachycera</taxon>
        <taxon>Muscomorpha</taxon>
        <taxon>Ephydroidea</taxon>
        <taxon>Drosophilidae</taxon>
        <taxon>Drosophila</taxon>
        <taxon>Sophophora</taxon>
    </lineage>
</organism>
<dbReference type="Proteomes" id="UP000008744">
    <property type="component" value="Unassembled WGS sequence"/>
</dbReference>
<dbReference type="Gene3D" id="2.170.270.10">
    <property type="entry name" value="SET domain"/>
    <property type="match status" value="2"/>
</dbReference>
<sequence length="787" mass="89119">MSEHPEYPEHPGQPAVQLLSRQPQQMAISASTRELAELIDLHLGELRPKEPAWRVSDSPISGRGIFATRDIAKGEELFREHTILVGPTAHRSSNLRTCTLCYRLVPGQTDAEALCLAGCGLPVCGECGKSPRHKTECDLFLKWKPKVTERIDPRSLRILSVVRCFFLDEQQRRLLYAMQANADRYYMKEVERAAACFEDFPREQEMLDFFYRTICAFNTNAFESRSCVEGHEVLIRALFPLAGLLNHQCTPNAGHHFQDGETIIVCATERIACGAEITVSYAKMLWSTLARKIFLGMTKGFMCQCPRCQDPTSLTSSGIIGHHRASSGIAEQRQRTTTWTNRMNTTATMLAHMAPCRDTTPEQLAQLIDMHLGELREKKPNWTLAASTVAGRGVFATRDIVAGELIFRERALVVGPTARKGQLSTCVCCHRLLPTQGFLCKQRCTLPVCAACSGSVTHRAECEHFRRWQPKDADAEEEQVNPLSLRILTAVRVFHLGKEQRHLVDAMQANAERGFRQEIIKAAQCFRNFPTTDKPFMDQLFRIVGVLNTNAFEAPCRTDGRETLLRGLFPLTAIMNHECTPNASHYFDNGRLAIVRAARDIPKGGEITTTYTKILWGNLTRGIFLKMTKHFMCDCTRCNDNTENGTYLSALFCREQGCRGLVIPVQTRTLQPDWRCLSCENVFPHSKMARYQDFALNTINNRINSCSVPDMIHFINDLCPRFCPPSNYVLIEAKLNVIWRMTRFDTDQYTTEEVAHKDRYREDILAILHKLGAGECTLKKLITEEIQ</sequence>
<dbReference type="InterPro" id="IPR053010">
    <property type="entry name" value="SET_SmydA-8"/>
</dbReference>
<dbReference type="GO" id="GO:0032259">
    <property type="term" value="P:methylation"/>
    <property type="evidence" value="ECO:0007669"/>
    <property type="project" value="UniProtKB-KW"/>
</dbReference>
<proteinExistence type="predicted"/>
<gene>
    <name evidence="5" type="primary">Dper\GL13396</name>
    <name evidence="5" type="ORF">Dper_GL13396</name>
</gene>
<dbReference type="InterPro" id="IPR001214">
    <property type="entry name" value="SET_dom"/>
</dbReference>
<dbReference type="EMBL" id="CH479205">
    <property type="protein sequence ID" value="EDW30765.1"/>
    <property type="molecule type" value="Genomic_DNA"/>
</dbReference>
<dbReference type="GO" id="GO:0008170">
    <property type="term" value="F:N-methyltransferase activity"/>
    <property type="evidence" value="ECO:0007669"/>
    <property type="project" value="UniProtKB-ARBA"/>
</dbReference>
<dbReference type="HOGENOM" id="CLU_017464_0_0_1"/>
<evidence type="ECO:0000313" key="6">
    <source>
        <dbReference type="Proteomes" id="UP000008744"/>
    </source>
</evidence>
<dbReference type="Gene3D" id="6.10.140.2220">
    <property type="match status" value="2"/>
</dbReference>
<dbReference type="PhylomeDB" id="B4H372"/>
<dbReference type="SUPFAM" id="SSF82199">
    <property type="entry name" value="SET domain"/>
    <property type="match status" value="2"/>
</dbReference>
<dbReference type="Gene3D" id="1.10.220.160">
    <property type="match status" value="2"/>
</dbReference>
<name>B4H372_DROPE</name>
<evidence type="ECO:0000256" key="2">
    <source>
        <dbReference type="ARBA" id="ARBA00022679"/>
    </source>
</evidence>
<keyword evidence="2" id="KW-0808">Transferase</keyword>
<evidence type="ECO:0000259" key="4">
    <source>
        <dbReference type="PROSITE" id="PS50280"/>
    </source>
</evidence>
<evidence type="ECO:0000256" key="3">
    <source>
        <dbReference type="ARBA" id="ARBA00022691"/>
    </source>
</evidence>
<dbReference type="PANTHER" id="PTHR46455">
    <property type="entry name" value="SET AND MYND DOMAIN CONTAINING, ARTHROPOD-SPECIFIC, MEMBER 4, ISOFORM A"/>
    <property type="match status" value="1"/>
</dbReference>
<dbReference type="PANTHER" id="PTHR46455:SF3">
    <property type="entry name" value="SET AND MYND DOMAIN CONTAINING, ARTHROPOD-SPECIFIC, MEMBER 9, ISOFORM A-RELATED"/>
    <property type="match status" value="1"/>
</dbReference>
<keyword evidence="3" id="KW-0949">S-adenosyl-L-methionine</keyword>
<dbReference type="FunFam" id="2.170.270.10:FF:000013">
    <property type="entry name" value="Histone-lysine N-methyltransferase SMYD1 isoform 1"/>
    <property type="match status" value="2"/>
</dbReference>
<dbReference type="OrthoDB" id="5945798at2759"/>
<accession>B4H372</accession>
<dbReference type="STRING" id="7234.B4H372"/>
<dbReference type="Pfam" id="PF00856">
    <property type="entry name" value="SET"/>
    <property type="match status" value="2"/>
</dbReference>
<reference evidence="5 6" key="1">
    <citation type="journal article" date="2007" name="Nature">
        <title>Evolution of genes and genomes on the Drosophila phylogeny.</title>
        <authorList>
            <consortium name="Drosophila 12 Genomes Consortium"/>
            <person name="Clark A.G."/>
            <person name="Eisen M.B."/>
            <person name="Smith D.R."/>
            <person name="Bergman C.M."/>
            <person name="Oliver B."/>
            <person name="Markow T.A."/>
            <person name="Kaufman T.C."/>
            <person name="Kellis M."/>
            <person name="Gelbart W."/>
            <person name="Iyer V.N."/>
            <person name="Pollard D.A."/>
            <person name="Sackton T.B."/>
            <person name="Larracuente A.M."/>
            <person name="Singh N.D."/>
            <person name="Abad J.P."/>
            <person name="Abt D.N."/>
            <person name="Adryan B."/>
            <person name="Aguade M."/>
            <person name="Akashi H."/>
            <person name="Anderson W.W."/>
            <person name="Aquadro C.F."/>
            <person name="Ardell D.H."/>
            <person name="Arguello R."/>
            <person name="Artieri C.G."/>
            <person name="Barbash D.A."/>
            <person name="Barker D."/>
            <person name="Barsanti P."/>
            <person name="Batterham P."/>
            <person name="Batzoglou S."/>
            <person name="Begun D."/>
            <person name="Bhutkar A."/>
            <person name="Blanco E."/>
            <person name="Bosak S.A."/>
            <person name="Bradley R.K."/>
            <person name="Brand A.D."/>
            <person name="Brent M.R."/>
            <person name="Brooks A.N."/>
            <person name="Brown R.H."/>
            <person name="Butlin R.K."/>
            <person name="Caggese C."/>
            <person name="Calvi B.R."/>
            <person name="Bernardo de Carvalho A."/>
            <person name="Caspi A."/>
            <person name="Castrezana S."/>
            <person name="Celniker S.E."/>
            <person name="Chang J.L."/>
            <person name="Chapple C."/>
            <person name="Chatterji S."/>
            <person name="Chinwalla A."/>
            <person name="Civetta A."/>
            <person name="Clifton S.W."/>
            <person name="Comeron J.M."/>
            <person name="Costello J.C."/>
            <person name="Coyne J.A."/>
            <person name="Daub J."/>
            <person name="David R.G."/>
            <person name="Delcher A.L."/>
            <person name="Delehaunty K."/>
            <person name="Do C.B."/>
            <person name="Ebling H."/>
            <person name="Edwards K."/>
            <person name="Eickbush T."/>
            <person name="Evans J.D."/>
            <person name="Filipski A."/>
            <person name="Findeiss S."/>
            <person name="Freyhult E."/>
            <person name="Fulton L."/>
            <person name="Fulton R."/>
            <person name="Garcia A.C."/>
            <person name="Gardiner A."/>
            <person name="Garfield D.A."/>
            <person name="Garvin B.E."/>
            <person name="Gibson G."/>
            <person name="Gilbert D."/>
            <person name="Gnerre S."/>
            <person name="Godfrey J."/>
            <person name="Good R."/>
            <person name="Gotea V."/>
            <person name="Gravely B."/>
            <person name="Greenberg A.J."/>
            <person name="Griffiths-Jones S."/>
            <person name="Gross S."/>
            <person name="Guigo R."/>
            <person name="Gustafson E.A."/>
            <person name="Haerty W."/>
            <person name="Hahn M.W."/>
            <person name="Halligan D.L."/>
            <person name="Halpern A.L."/>
            <person name="Halter G.M."/>
            <person name="Han M.V."/>
            <person name="Heger A."/>
            <person name="Hillier L."/>
            <person name="Hinrichs A.S."/>
            <person name="Holmes I."/>
            <person name="Hoskins R.A."/>
            <person name="Hubisz M.J."/>
            <person name="Hultmark D."/>
            <person name="Huntley M.A."/>
            <person name="Jaffe D.B."/>
            <person name="Jagadeeshan S."/>
            <person name="Jeck W.R."/>
            <person name="Johnson J."/>
            <person name="Jones C.D."/>
            <person name="Jordan W.C."/>
            <person name="Karpen G.H."/>
            <person name="Kataoka E."/>
            <person name="Keightley P.D."/>
            <person name="Kheradpour P."/>
            <person name="Kirkness E.F."/>
            <person name="Koerich L.B."/>
            <person name="Kristiansen K."/>
            <person name="Kudrna D."/>
            <person name="Kulathinal R.J."/>
            <person name="Kumar S."/>
            <person name="Kwok R."/>
            <person name="Lander E."/>
            <person name="Langley C.H."/>
            <person name="Lapoint R."/>
            <person name="Lazzaro B.P."/>
            <person name="Lee S.J."/>
            <person name="Levesque L."/>
            <person name="Li R."/>
            <person name="Lin C.F."/>
            <person name="Lin M.F."/>
            <person name="Lindblad-Toh K."/>
            <person name="Llopart A."/>
            <person name="Long M."/>
            <person name="Low L."/>
            <person name="Lozovsky E."/>
            <person name="Lu J."/>
            <person name="Luo M."/>
            <person name="Machado C.A."/>
            <person name="Makalowski W."/>
            <person name="Marzo M."/>
            <person name="Matsuda M."/>
            <person name="Matzkin L."/>
            <person name="McAllister B."/>
            <person name="McBride C.S."/>
            <person name="McKernan B."/>
            <person name="McKernan K."/>
            <person name="Mendez-Lago M."/>
            <person name="Minx P."/>
            <person name="Mollenhauer M.U."/>
            <person name="Montooth K."/>
            <person name="Mount S.M."/>
            <person name="Mu X."/>
            <person name="Myers E."/>
            <person name="Negre B."/>
            <person name="Newfeld S."/>
            <person name="Nielsen R."/>
            <person name="Noor M.A."/>
            <person name="O'Grady P."/>
            <person name="Pachter L."/>
            <person name="Papaceit M."/>
            <person name="Parisi M.J."/>
            <person name="Parisi M."/>
            <person name="Parts L."/>
            <person name="Pedersen J.S."/>
            <person name="Pesole G."/>
            <person name="Phillippy A.M."/>
            <person name="Ponting C.P."/>
            <person name="Pop M."/>
            <person name="Porcelli D."/>
            <person name="Powell J.R."/>
            <person name="Prohaska S."/>
            <person name="Pruitt K."/>
            <person name="Puig M."/>
            <person name="Quesneville H."/>
            <person name="Ram K.R."/>
            <person name="Rand D."/>
            <person name="Rasmussen M.D."/>
            <person name="Reed L.K."/>
            <person name="Reenan R."/>
            <person name="Reily A."/>
            <person name="Remington K.A."/>
            <person name="Rieger T.T."/>
            <person name="Ritchie M.G."/>
            <person name="Robin C."/>
            <person name="Rogers Y.H."/>
            <person name="Rohde C."/>
            <person name="Rozas J."/>
            <person name="Rubenfield M.J."/>
            <person name="Ruiz A."/>
            <person name="Russo S."/>
            <person name="Salzberg S.L."/>
            <person name="Sanchez-Gracia A."/>
            <person name="Saranga D.J."/>
            <person name="Sato H."/>
            <person name="Schaeffer S.W."/>
            <person name="Schatz M.C."/>
            <person name="Schlenke T."/>
            <person name="Schwartz R."/>
            <person name="Segarra C."/>
            <person name="Singh R.S."/>
            <person name="Sirot L."/>
            <person name="Sirota M."/>
            <person name="Sisneros N.B."/>
            <person name="Smith C.D."/>
            <person name="Smith T.F."/>
            <person name="Spieth J."/>
            <person name="Stage D.E."/>
            <person name="Stark A."/>
            <person name="Stephan W."/>
            <person name="Strausberg R.L."/>
            <person name="Strempel S."/>
            <person name="Sturgill D."/>
            <person name="Sutton G."/>
            <person name="Sutton G.G."/>
            <person name="Tao W."/>
            <person name="Teichmann S."/>
            <person name="Tobari Y.N."/>
            <person name="Tomimura Y."/>
            <person name="Tsolas J.M."/>
            <person name="Valente V.L."/>
            <person name="Venter E."/>
            <person name="Venter J.C."/>
            <person name="Vicario S."/>
            <person name="Vieira F.G."/>
            <person name="Vilella A.J."/>
            <person name="Villasante A."/>
            <person name="Walenz B."/>
            <person name="Wang J."/>
            <person name="Wasserman M."/>
            <person name="Watts T."/>
            <person name="Wilson D."/>
            <person name="Wilson R.K."/>
            <person name="Wing R.A."/>
            <person name="Wolfner M.F."/>
            <person name="Wong A."/>
            <person name="Wong G.K."/>
            <person name="Wu C.I."/>
            <person name="Wu G."/>
            <person name="Yamamoto D."/>
            <person name="Yang H.P."/>
            <person name="Yang S.P."/>
            <person name="Yorke J.A."/>
            <person name="Yoshida K."/>
            <person name="Zdobnov E."/>
            <person name="Zhang P."/>
            <person name="Zhang Y."/>
            <person name="Zimin A.V."/>
            <person name="Baldwin J."/>
            <person name="Abdouelleil A."/>
            <person name="Abdulkadir J."/>
            <person name="Abebe A."/>
            <person name="Abera B."/>
            <person name="Abreu J."/>
            <person name="Acer S.C."/>
            <person name="Aftuck L."/>
            <person name="Alexander A."/>
            <person name="An P."/>
            <person name="Anderson E."/>
            <person name="Anderson S."/>
            <person name="Arachi H."/>
            <person name="Azer M."/>
            <person name="Bachantsang P."/>
            <person name="Barry A."/>
            <person name="Bayul T."/>
            <person name="Berlin A."/>
            <person name="Bessette D."/>
            <person name="Bloom T."/>
            <person name="Blye J."/>
            <person name="Boguslavskiy L."/>
            <person name="Bonnet C."/>
            <person name="Boukhgalter B."/>
            <person name="Bourzgui I."/>
            <person name="Brown A."/>
            <person name="Cahill P."/>
            <person name="Channer S."/>
            <person name="Cheshatsang Y."/>
            <person name="Chuda L."/>
            <person name="Citroen M."/>
            <person name="Collymore A."/>
            <person name="Cooke P."/>
            <person name="Costello M."/>
            <person name="D'Aco K."/>
            <person name="Daza R."/>
            <person name="De Haan G."/>
            <person name="DeGray S."/>
            <person name="DeMaso C."/>
            <person name="Dhargay N."/>
            <person name="Dooley K."/>
            <person name="Dooley E."/>
            <person name="Doricent M."/>
            <person name="Dorje P."/>
            <person name="Dorjee K."/>
            <person name="Dupes A."/>
            <person name="Elong R."/>
            <person name="Falk J."/>
            <person name="Farina A."/>
            <person name="Faro S."/>
            <person name="Ferguson D."/>
            <person name="Fisher S."/>
            <person name="Foley C.D."/>
            <person name="Franke A."/>
            <person name="Friedrich D."/>
            <person name="Gadbois L."/>
            <person name="Gearin G."/>
            <person name="Gearin C.R."/>
            <person name="Giannoukos G."/>
            <person name="Goode T."/>
            <person name="Graham J."/>
            <person name="Grandbois E."/>
            <person name="Grewal S."/>
            <person name="Gyaltsen K."/>
            <person name="Hafez N."/>
            <person name="Hagos B."/>
            <person name="Hall J."/>
            <person name="Henson C."/>
            <person name="Hollinger A."/>
            <person name="Honan T."/>
            <person name="Huard M.D."/>
            <person name="Hughes L."/>
            <person name="Hurhula B."/>
            <person name="Husby M.E."/>
            <person name="Kamat A."/>
            <person name="Kanga B."/>
            <person name="Kashin S."/>
            <person name="Khazanovich D."/>
            <person name="Kisner P."/>
            <person name="Lance K."/>
            <person name="Lara M."/>
            <person name="Lee W."/>
            <person name="Lennon N."/>
            <person name="Letendre F."/>
            <person name="LeVine R."/>
            <person name="Lipovsky A."/>
            <person name="Liu X."/>
            <person name="Liu J."/>
            <person name="Liu S."/>
            <person name="Lokyitsang T."/>
            <person name="Lokyitsang Y."/>
            <person name="Lubonja R."/>
            <person name="Lui A."/>
            <person name="MacDonald P."/>
            <person name="Magnisalis V."/>
            <person name="Maru K."/>
            <person name="Matthews C."/>
            <person name="McCusker W."/>
            <person name="McDonough S."/>
            <person name="Mehta T."/>
            <person name="Meldrim J."/>
            <person name="Meneus L."/>
            <person name="Mihai O."/>
            <person name="Mihalev A."/>
            <person name="Mihova T."/>
            <person name="Mittelman R."/>
            <person name="Mlenga V."/>
            <person name="Montmayeur A."/>
            <person name="Mulrain L."/>
            <person name="Navidi A."/>
            <person name="Naylor J."/>
            <person name="Negash T."/>
            <person name="Nguyen T."/>
            <person name="Nguyen N."/>
            <person name="Nicol R."/>
            <person name="Norbu C."/>
            <person name="Norbu N."/>
            <person name="Novod N."/>
            <person name="O'Neill B."/>
            <person name="Osman S."/>
            <person name="Markiewicz E."/>
            <person name="Oyono O.L."/>
            <person name="Patti C."/>
            <person name="Phunkhang P."/>
            <person name="Pierre F."/>
            <person name="Priest M."/>
            <person name="Raghuraman S."/>
            <person name="Rege F."/>
            <person name="Reyes R."/>
            <person name="Rise C."/>
            <person name="Rogov P."/>
            <person name="Ross K."/>
            <person name="Ryan E."/>
            <person name="Settipalli S."/>
            <person name="Shea T."/>
            <person name="Sherpa N."/>
            <person name="Shi L."/>
            <person name="Shih D."/>
            <person name="Sparrow T."/>
            <person name="Spaulding J."/>
            <person name="Stalker J."/>
            <person name="Stange-Thomann N."/>
            <person name="Stavropoulos S."/>
            <person name="Stone C."/>
            <person name="Strader C."/>
            <person name="Tesfaye S."/>
            <person name="Thomson T."/>
            <person name="Thoulutsang Y."/>
            <person name="Thoulutsang D."/>
            <person name="Topham K."/>
            <person name="Topping I."/>
            <person name="Tsamla T."/>
            <person name="Vassiliev H."/>
            <person name="Vo A."/>
            <person name="Wangchuk T."/>
            <person name="Wangdi T."/>
            <person name="Weiand M."/>
            <person name="Wilkinson J."/>
            <person name="Wilson A."/>
            <person name="Yadav S."/>
            <person name="Young G."/>
            <person name="Yu Q."/>
            <person name="Zembek L."/>
            <person name="Zhong D."/>
            <person name="Zimmer A."/>
            <person name="Zwirko Z."/>
            <person name="Jaffe D.B."/>
            <person name="Alvarez P."/>
            <person name="Brockman W."/>
            <person name="Butler J."/>
            <person name="Chin C."/>
            <person name="Gnerre S."/>
            <person name="Grabherr M."/>
            <person name="Kleber M."/>
            <person name="Mauceli E."/>
            <person name="MacCallum I."/>
        </authorList>
    </citation>
    <scope>NUCLEOTIDE SEQUENCE [LARGE SCALE GENOMIC DNA]</scope>
    <source>
        <strain evidence="6">MSH-3 / Tucson 14011-0111.49</strain>
    </source>
</reference>
<dbReference type="PROSITE" id="PS50280">
    <property type="entry name" value="SET"/>
    <property type="match status" value="2"/>
</dbReference>
<dbReference type="GO" id="GO:0008757">
    <property type="term" value="F:S-adenosylmethionine-dependent methyltransferase activity"/>
    <property type="evidence" value="ECO:0007669"/>
    <property type="project" value="UniProtKB-ARBA"/>
</dbReference>